<evidence type="ECO:0000313" key="5">
    <source>
        <dbReference type="EMBL" id="TXD35447.1"/>
    </source>
</evidence>
<evidence type="ECO:0000256" key="1">
    <source>
        <dbReference type="ARBA" id="ARBA00022801"/>
    </source>
</evidence>
<keyword evidence="3" id="KW-0732">Signal</keyword>
<dbReference type="InterPro" id="IPR011042">
    <property type="entry name" value="6-blade_b-propeller_TolB-like"/>
</dbReference>
<dbReference type="EMBL" id="VOSM01000009">
    <property type="protein sequence ID" value="TXD35447.1"/>
    <property type="molecule type" value="Genomic_DNA"/>
</dbReference>
<feature type="domain" description="Peptidase S9 prolyl oligopeptidase catalytic" evidence="4">
    <location>
        <begin position="494"/>
        <end position="704"/>
    </location>
</feature>
<dbReference type="InterPro" id="IPR029058">
    <property type="entry name" value="AB_hydrolase_fold"/>
</dbReference>
<proteinExistence type="predicted"/>
<dbReference type="SUPFAM" id="SSF53474">
    <property type="entry name" value="alpha/beta-Hydrolases"/>
    <property type="match status" value="1"/>
</dbReference>
<dbReference type="Gene3D" id="2.120.10.30">
    <property type="entry name" value="TolB, C-terminal domain"/>
    <property type="match status" value="1"/>
</dbReference>
<dbReference type="Gene3D" id="3.40.50.1820">
    <property type="entry name" value="alpha/beta hydrolase"/>
    <property type="match status" value="1"/>
</dbReference>
<dbReference type="PANTHER" id="PTHR42776:SF27">
    <property type="entry name" value="DIPEPTIDYL PEPTIDASE FAMILY MEMBER 6"/>
    <property type="match status" value="1"/>
</dbReference>
<sequence length="722" mass="79386">MVSPLRYAFLPALLLGLSACASPAPTPADEAPTEGSQNAESAENSESAEGSESADPTDYAVSFNGRSIDLRPYVQGFPYSRITPDLEHGHLLYFETTPEGTWMRKIDALPEEGQVDLSQGHKLNDIDWSTRNYWGGEYNRTLGGLIFRGDERNDERINIYHLDLETGDVRALTDVDYIYAVGFSDDDRLMAYVVRNGAQEPFNSCLRIRDLGTGEEQQIWCDEGGDDRLTWSAIEFDPANRHVVLTMQHDGDRRTTNLALFELNRPAAADDAQAFDAPRQLLERGTRHMRLGAIADTFDGDRLLYISAEGGNDALYALNVETAEPTLLAELDHELSDVEIVEPEDSGPLLFVLLEHPTGSIAELRDLASGELLQRQKFEESVYVADAFENRLALSSSSVRTPFELDLVALNADGPVSAPITMEARRLAELPSELFEKLVHCKVERVEFETFDTVETPEGSQPRTLHAYYFEPVNSPADADRLVRMTSFYGGGNYFSSANQIMCEAGIATFSPAPRGSFGFGADFAALNDGDLGGDEIVDLFYAARWLEANKGFEPHQIGVYGSSHGGYATMRALTFPPGTNDHQDVYPFGFGLSHAGFSDILSFYETSNIPDWVILEAGDPTTDAEKLRARSPLTHVDRLTSPLLLTHGSNDSRVPVAESRQFAEAAQAAGTPVTYVEFEGQGHGISGLQNTLRYYRAVFSFLEGEVLGGGDSRSGEVRADE</sequence>
<feature type="compositionally biased region" description="Low complexity" evidence="2">
    <location>
        <begin position="23"/>
        <end position="54"/>
    </location>
</feature>
<dbReference type="PANTHER" id="PTHR42776">
    <property type="entry name" value="SERINE PEPTIDASE S9 FAMILY MEMBER"/>
    <property type="match status" value="1"/>
</dbReference>
<feature type="chain" id="PRO_5022953685" evidence="3">
    <location>
        <begin position="24"/>
        <end position="722"/>
    </location>
</feature>
<dbReference type="Proteomes" id="UP000321412">
    <property type="component" value="Unassembled WGS sequence"/>
</dbReference>
<evidence type="ECO:0000256" key="2">
    <source>
        <dbReference type="SAM" id="MobiDB-lite"/>
    </source>
</evidence>
<comment type="caution">
    <text evidence="5">The sequence shown here is derived from an EMBL/GenBank/DDBJ whole genome shotgun (WGS) entry which is preliminary data.</text>
</comment>
<protein>
    <submittedName>
        <fullName evidence="5">S9 family peptidase</fullName>
    </submittedName>
</protein>
<dbReference type="Pfam" id="PF00326">
    <property type="entry name" value="Peptidase_S9"/>
    <property type="match status" value="1"/>
</dbReference>
<reference evidence="5 6" key="1">
    <citation type="submission" date="2019-08" db="EMBL/GenBank/DDBJ databases">
        <title>Bradymonadales sp. TMQ4.</title>
        <authorList>
            <person name="Liang Q."/>
        </authorList>
    </citation>
    <scope>NUCLEOTIDE SEQUENCE [LARGE SCALE GENOMIC DNA]</scope>
    <source>
        <strain evidence="5 6">TMQ4</strain>
    </source>
</reference>
<keyword evidence="6" id="KW-1185">Reference proteome</keyword>
<dbReference type="PROSITE" id="PS51257">
    <property type="entry name" value="PROKAR_LIPOPROTEIN"/>
    <property type="match status" value="1"/>
</dbReference>
<gene>
    <name evidence="5" type="ORF">FRC98_16665</name>
</gene>
<dbReference type="GO" id="GO:0004252">
    <property type="term" value="F:serine-type endopeptidase activity"/>
    <property type="evidence" value="ECO:0007669"/>
    <property type="project" value="TreeGrafter"/>
</dbReference>
<feature type="region of interest" description="Disordered" evidence="2">
    <location>
        <begin position="23"/>
        <end position="59"/>
    </location>
</feature>
<name>A0A5C6XDF6_9DELT</name>
<organism evidence="5 6">
    <name type="scientific">Lujinxingia vulgaris</name>
    <dbReference type="NCBI Taxonomy" id="2600176"/>
    <lineage>
        <taxon>Bacteria</taxon>
        <taxon>Deltaproteobacteria</taxon>
        <taxon>Bradymonadales</taxon>
        <taxon>Lujinxingiaceae</taxon>
        <taxon>Lujinxingia</taxon>
    </lineage>
</organism>
<dbReference type="OrthoDB" id="4269629at2"/>
<dbReference type="SUPFAM" id="SSF82171">
    <property type="entry name" value="DPP6 N-terminal domain-like"/>
    <property type="match status" value="1"/>
</dbReference>
<dbReference type="GO" id="GO:0006508">
    <property type="term" value="P:proteolysis"/>
    <property type="evidence" value="ECO:0007669"/>
    <property type="project" value="InterPro"/>
</dbReference>
<evidence type="ECO:0000256" key="3">
    <source>
        <dbReference type="SAM" id="SignalP"/>
    </source>
</evidence>
<dbReference type="RefSeq" id="WP_146982565.1">
    <property type="nucleotide sequence ID" value="NZ_VOSM01000009.1"/>
</dbReference>
<evidence type="ECO:0000259" key="4">
    <source>
        <dbReference type="Pfam" id="PF00326"/>
    </source>
</evidence>
<feature type="signal peptide" evidence="3">
    <location>
        <begin position="1"/>
        <end position="23"/>
    </location>
</feature>
<keyword evidence="1" id="KW-0378">Hydrolase</keyword>
<dbReference type="AlphaFoldDB" id="A0A5C6XDF6"/>
<evidence type="ECO:0000313" key="6">
    <source>
        <dbReference type="Proteomes" id="UP000321412"/>
    </source>
</evidence>
<dbReference type="InterPro" id="IPR001375">
    <property type="entry name" value="Peptidase_S9_cat"/>
</dbReference>
<accession>A0A5C6XDF6</accession>